<protein>
    <submittedName>
        <fullName evidence="2">Uncharacterized protein</fullName>
    </submittedName>
</protein>
<keyword evidence="3" id="KW-1185">Reference proteome</keyword>
<dbReference type="InParanoid" id="A7S0U2"/>
<evidence type="ECO:0000313" key="3">
    <source>
        <dbReference type="Proteomes" id="UP000001593"/>
    </source>
</evidence>
<organism evidence="2 3">
    <name type="scientific">Nematostella vectensis</name>
    <name type="common">Starlet sea anemone</name>
    <dbReference type="NCBI Taxonomy" id="45351"/>
    <lineage>
        <taxon>Eukaryota</taxon>
        <taxon>Metazoa</taxon>
        <taxon>Cnidaria</taxon>
        <taxon>Anthozoa</taxon>
        <taxon>Hexacorallia</taxon>
        <taxon>Actiniaria</taxon>
        <taxon>Edwardsiidae</taxon>
        <taxon>Nematostella</taxon>
    </lineage>
</organism>
<evidence type="ECO:0000313" key="2">
    <source>
        <dbReference type="EMBL" id="EDO42604.1"/>
    </source>
</evidence>
<dbReference type="PhylomeDB" id="A7S0U2"/>
<evidence type="ECO:0000256" key="1">
    <source>
        <dbReference type="SAM" id="Coils"/>
    </source>
</evidence>
<gene>
    <name evidence="2" type="ORF">NEMVEDRAFT_v1g100328</name>
</gene>
<reference evidence="2 3" key="1">
    <citation type="journal article" date="2007" name="Science">
        <title>Sea anemone genome reveals ancestral eumetazoan gene repertoire and genomic organization.</title>
        <authorList>
            <person name="Putnam N.H."/>
            <person name="Srivastava M."/>
            <person name="Hellsten U."/>
            <person name="Dirks B."/>
            <person name="Chapman J."/>
            <person name="Salamov A."/>
            <person name="Terry A."/>
            <person name="Shapiro H."/>
            <person name="Lindquist E."/>
            <person name="Kapitonov V.V."/>
            <person name="Jurka J."/>
            <person name="Genikhovich G."/>
            <person name="Grigoriev I.V."/>
            <person name="Lucas S.M."/>
            <person name="Steele R.E."/>
            <person name="Finnerty J.R."/>
            <person name="Technau U."/>
            <person name="Martindale M.Q."/>
            <person name="Rokhsar D.S."/>
        </authorList>
    </citation>
    <scope>NUCLEOTIDE SEQUENCE [LARGE SCALE GENOMIC DNA]</scope>
    <source>
        <strain evidence="3">CH2 X CH6</strain>
    </source>
</reference>
<proteinExistence type="predicted"/>
<dbReference type="PANTHER" id="PTHR21510:SF13">
    <property type="entry name" value="AKNA DOMAIN-CONTAINING PROTEIN"/>
    <property type="match status" value="1"/>
</dbReference>
<keyword evidence="1" id="KW-0175">Coiled coil</keyword>
<dbReference type="AlphaFoldDB" id="A7S0U2"/>
<dbReference type="EMBL" id="DS469562">
    <property type="protein sequence ID" value="EDO42604.1"/>
    <property type="molecule type" value="Genomic_DNA"/>
</dbReference>
<sequence>MSGTKVDLEALRRERSHRKEADQLYTRLQAEYDNLLTKYAQAENTIDQLRIGAKLNLYSDLPPP</sequence>
<accession>A7S0U2</accession>
<dbReference type="Proteomes" id="UP000001593">
    <property type="component" value="Unassembled WGS sequence"/>
</dbReference>
<name>A7S0U2_NEMVE</name>
<dbReference type="eggNOG" id="ENOG502QRSN">
    <property type="taxonomic scope" value="Eukaryota"/>
</dbReference>
<dbReference type="HOGENOM" id="CLU_3020300_0_0_1"/>
<feature type="non-terminal residue" evidence="2">
    <location>
        <position position="64"/>
    </location>
</feature>
<feature type="coiled-coil region" evidence="1">
    <location>
        <begin position="18"/>
        <end position="52"/>
    </location>
</feature>
<dbReference type="InterPro" id="IPR052655">
    <property type="entry name" value="AKNA_Centrosome-Trans_reg"/>
</dbReference>
<dbReference type="PANTHER" id="PTHR21510">
    <property type="entry name" value="AKNA DOMAIN-CONTAINING PROTEIN"/>
    <property type="match status" value="1"/>
</dbReference>